<evidence type="ECO:0000256" key="1">
    <source>
        <dbReference type="SAM" id="MobiDB-lite"/>
    </source>
</evidence>
<dbReference type="Proteomes" id="UP001620295">
    <property type="component" value="Unassembled WGS sequence"/>
</dbReference>
<evidence type="ECO:0000313" key="2">
    <source>
        <dbReference type="EMBL" id="MFK4272138.1"/>
    </source>
</evidence>
<name>A0ABW8M1U3_9ACTN</name>
<feature type="region of interest" description="Disordered" evidence="1">
    <location>
        <begin position="1"/>
        <end position="20"/>
    </location>
</feature>
<comment type="caution">
    <text evidence="2">The sequence shown here is derived from an EMBL/GenBank/DDBJ whole genome shotgun (WGS) entry which is preliminary data.</text>
</comment>
<accession>A0ABW8M1U3</accession>
<reference evidence="2 3" key="1">
    <citation type="submission" date="2024-11" db="EMBL/GenBank/DDBJ databases">
        <title>The Natural Products Discovery Center: Release of the First 8490 Sequenced Strains for Exploring Actinobacteria Biosynthetic Diversity.</title>
        <authorList>
            <person name="Kalkreuter E."/>
            <person name="Kautsar S.A."/>
            <person name="Yang D."/>
            <person name="Bader C.D."/>
            <person name="Teijaro C.N."/>
            <person name="Fluegel L."/>
            <person name="Davis C.M."/>
            <person name="Simpson J.R."/>
            <person name="Lauterbach L."/>
            <person name="Steele A.D."/>
            <person name="Gui C."/>
            <person name="Meng S."/>
            <person name="Li G."/>
            <person name="Viehrig K."/>
            <person name="Ye F."/>
            <person name="Su P."/>
            <person name="Kiefer A.F."/>
            <person name="Nichols A."/>
            <person name="Cepeda A.J."/>
            <person name="Yan W."/>
            <person name="Fan B."/>
            <person name="Jiang Y."/>
            <person name="Adhikari A."/>
            <person name="Zheng C.-J."/>
            <person name="Schuster L."/>
            <person name="Cowan T.M."/>
            <person name="Smanski M.J."/>
            <person name="Chevrette M.G."/>
            <person name="De Carvalho L.P.S."/>
            <person name="Shen B."/>
        </authorList>
    </citation>
    <scope>NUCLEOTIDE SEQUENCE [LARGE SCALE GENOMIC DNA]</scope>
    <source>
        <strain evidence="2 3">NPDC020863</strain>
    </source>
</reference>
<gene>
    <name evidence="2" type="ORF">ACI2L5_45695</name>
</gene>
<feature type="compositionally biased region" description="Low complexity" evidence="1">
    <location>
        <begin position="1"/>
        <end position="16"/>
    </location>
</feature>
<sequence length="199" mass="21389">MTNTSTPKPTTSTPKPIESGNAIAVVAEPDPGPLQQIVDQLRLLPRRLARQELTDEERLGAASFNSLYAEFLTAHDAIAGRKPTPAYPPFATRWSDAVELQAQVITHVVNSPSKPEAFKVSIRIDGVEKYTYPGGQKPTVAPGGYLVAPVSIPKGPGPFAVTGSVVYKDTAGETRTYSPDATVSRRRLSLPVDVLTPER</sequence>
<evidence type="ECO:0000313" key="3">
    <source>
        <dbReference type="Proteomes" id="UP001620295"/>
    </source>
</evidence>
<protein>
    <submittedName>
        <fullName evidence="2">Uncharacterized protein</fullName>
    </submittedName>
</protein>
<dbReference type="RefSeq" id="WP_358644866.1">
    <property type="nucleotide sequence ID" value="NZ_JBFAEV010000033.1"/>
</dbReference>
<dbReference type="EMBL" id="JBJDQH010000023">
    <property type="protein sequence ID" value="MFK4272138.1"/>
    <property type="molecule type" value="Genomic_DNA"/>
</dbReference>
<keyword evidence="3" id="KW-1185">Reference proteome</keyword>
<proteinExistence type="predicted"/>
<organism evidence="2 3">
    <name type="scientific">Streptomyces milbemycinicus</name>
    <dbReference type="NCBI Taxonomy" id="476552"/>
    <lineage>
        <taxon>Bacteria</taxon>
        <taxon>Bacillati</taxon>
        <taxon>Actinomycetota</taxon>
        <taxon>Actinomycetes</taxon>
        <taxon>Kitasatosporales</taxon>
        <taxon>Streptomycetaceae</taxon>
        <taxon>Streptomyces</taxon>
    </lineage>
</organism>